<dbReference type="InterPro" id="IPR000953">
    <property type="entry name" value="Chromo/chromo_shadow_dom"/>
</dbReference>
<gene>
    <name evidence="2" type="ORF">GSI_03674</name>
</gene>
<feature type="domain" description="Chromo" evidence="1">
    <location>
        <begin position="54"/>
        <end position="107"/>
    </location>
</feature>
<evidence type="ECO:0000313" key="3">
    <source>
        <dbReference type="Proteomes" id="UP000230002"/>
    </source>
</evidence>
<dbReference type="EMBL" id="AYKW01000006">
    <property type="protein sequence ID" value="PIL33966.1"/>
    <property type="molecule type" value="Genomic_DNA"/>
</dbReference>
<evidence type="ECO:0000313" key="2">
    <source>
        <dbReference type="EMBL" id="PIL33966.1"/>
    </source>
</evidence>
<dbReference type="OrthoDB" id="2793220at2759"/>
<dbReference type="Proteomes" id="UP000230002">
    <property type="component" value="Unassembled WGS sequence"/>
</dbReference>
<organism evidence="2 3">
    <name type="scientific">Ganoderma sinense ZZ0214-1</name>
    <dbReference type="NCBI Taxonomy" id="1077348"/>
    <lineage>
        <taxon>Eukaryota</taxon>
        <taxon>Fungi</taxon>
        <taxon>Dikarya</taxon>
        <taxon>Basidiomycota</taxon>
        <taxon>Agaricomycotina</taxon>
        <taxon>Agaricomycetes</taxon>
        <taxon>Polyporales</taxon>
        <taxon>Polyporaceae</taxon>
        <taxon>Ganoderma</taxon>
    </lineage>
</organism>
<dbReference type="SUPFAM" id="SSF54160">
    <property type="entry name" value="Chromo domain-like"/>
    <property type="match status" value="1"/>
</dbReference>
<proteinExistence type="predicted"/>
<dbReference type="SMART" id="SM00298">
    <property type="entry name" value="CHROMO"/>
    <property type="match status" value="1"/>
</dbReference>
<comment type="caution">
    <text evidence="2">The sequence shown here is derived from an EMBL/GenBank/DDBJ whole genome shotgun (WGS) entry which is preliminary data.</text>
</comment>
<dbReference type="PROSITE" id="PS50013">
    <property type="entry name" value="CHROMO_2"/>
    <property type="match status" value="1"/>
</dbReference>
<name>A0A2G8SJM0_9APHY</name>
<dbReference type="Pfam" id="PF00385">
    <property type="entry name" value="Chromo"/>
    <property type="match status" value="1"/>
</dbReference>
<protein>
    <recommendedName>
        <fullName evidence="1">Chromo domain-containing protein</fullName>
    </recommendedName>
</protein>
<dbReference type="AlphaFoldDB" id="A0A2G8SJM0"/>
<dbReference type="STRING" id="1077348.A0A2G8SJM0"/>
<dbReference type="Gene3D" id="2.40.50.40">
    <property type="match status" value="1"/>
</dbReference>
<dbReference type="InterPro" id="IPR023780">
    <property type="entry name" value="Chromo_domain"/>
</dbReference>
<reference evidence="2 3" key="1">
    <citation type="journal article" date="2015" name="Sci. Rep.">
        <title>Chromosome-level genome map provides insights into diverse defense mechanisms in the medicinal fungus Ganoderma sinense.</title>
        <authorList>
            <person name="Zhu Y."/>
            <person name="Xu J."/>
            <person name="Sun C."/>
            <person name="Zhou S."/>
            <person name="Xu H."/>
            <person name="Nelson D.R."/>
            <person name="Qian J."/>
            <person name="Song J."/>
            <person name="Luo H."/>
            <person name="Xiang L."/>
            <person name="Li Y."/>
            <person name="Xu Z."/>
            <person name="Ji A."/>
            <person name="Wang L."/>
            <person name="Lu S."/>
            <person name="Hayward A."/>
            <person name="Sun W."/>
            <person name="Li X."/>
            <person name="Schwartz D.C."/>
            <person name="Wang Y."/>
            <person name="Chen S."/>
        </authorList>
    </citation>
    <scope>NUCLEOTIDE SEQUENCE [LARGE SCALE GENOMIC DNA]</scope>
    <source>
        <strain evidence="2 3">ZZ0214-1</strain>
    </source>
</reference>
<sequence length="107" mass="12411">MSVYTLKLPESMQIFPTFHASLLRPFIENDASRFPSRTRSHPGPIVMADGQEEWLIESILDRCRRGRSFQYLVRWAGYGPEADLWLPGKEVEDLEALDRFEAENPDL</sequence>
<evidence type="ECO:0000259" key="1">
    <source>
        <dbReference type="PROSITE" id="PS50013"/>
    </source>
</evidence>
<keyword evidence="3" id="KW-1185">Reference proteome</keyword>
<dbReference type="InterPro" id="IPR016197">
    <property type="entry name" value="Chromo-like_dom_sf"/>
</dbReference>
<dbReference type="GO" id="GO:0006338">
    <property type="term" value="P:chromatin remodeling"/>
    <property type="evidence" value="ECO:0007669"/>
    <property type="project" value="UniProtKB-ARBA"/>
</dbReference>
<accession>A0A2G8SJM0</accession>